<evidence type="ECO:0000256" key="1">
    <source>
        <dbReference type="SAM" id="MobiDB-lite"/>
    </source>
</evidence>
<keyword evidence="3" id="KW-1185">Reference proteome</keyword>
<organism evidence="2 3">
    <name type="scientific">Mycolicibacterium grossiae</name>
    <dbReference type="NCBI Taxonomy" id="1552759"/>
    <lineage>
        <taxon>Bacteria</taxon>
        <taxon>Bacillati</taxon>
        <taxon>Actinomycetota</taxon>
        <taxon>Actinomycetes</taxon>
        <taxon>Mycobacteriales</taxon>
        <taxon>Mycobacteriaceae</taxon>
        <taxon>Mycolicibacterium</taxon>
    </lineage>
</organism>
<evidence type="ECO:0000313" key="2">
    <source>
        <dbReference type="EMBL" id="OFJ52006.1"/>
    </source>
</evidence>
<feature type="compositionally biased region" description="Low complexity" evidence="1">
    <location>
        <begin position="127"/>
        <end position="143"/>
    </location>
</feature>
<name>A0A1E8Q0Q1_9MYCO</name>
<reference evidence="2 3" key="1">
    <citation type="submission" date="2016-09" db="EMBL/GenBank/DDBJ databases">
        <title>genome sequence of Mycobacterium sp. 739 SCH.</title>
        <authorList>
            <person name="Greninger A.L."/>
            <person name="Qin X."/>
            <person name="Jerome K."/>
            <person name="Vora S."/>
            <person name="Quinn K."/>
        </authorList>
    </citation>
    <scope>NUCLEOTIDE SEQUENCE [LARGE SCALE GENOMIC DNA]</scope>
    <source>
        <strain evidence="2 3">SCH</strain>
    </source>
</reference>
<comment type="caution">
    <text evidence="2">The sequence shown here is derived from an EMBL/GenBank/DDBJ whole genome shotgun (WGS) entry which is preliminary data.</text>
</comment>
<proteinExistence type="predicted"/>
<sequence length="143" mass="12841">MTAVLSANVVGADPVAAMSVAVDLVAAWAAGSSALFTAVGETDCGAAVSTCSGVAVAWGGPSEPWVAGCGEVTSVDATGASTGSAGVSVAGSTGVSVTGSTGAASADAGSTASAGSADVPDVPPVVGPALAAPSVAAPAAPVP</sequence>
<dbReference type="Proteomes" id="UP000178953">
    <property type="component" value="Unassembled WGS sequence"/>
</dbReference>
<accession>A0A1E8Q0Q1</accession>
<feature type="compositionally biased region" description="Low complexity" evidence="1">
    <location>
        <begin position="81"/>
        <end position="120"/>
    </location>
</feature>
<feature type="region of interest" description="Disordered" evidence="1">
    <location>
        <begin position="81"/>
        <end position="143"/>
    </location>
</feature>
<gene>
    <name evidence="2" type="ORF">BEL07_19750</name>
</gene>
<evidence type="ECO:0000313" key="3">
    <source>
        <dbReference type="Proteomes" id="UP000178953"/>
    </source>
</evidence>
<dbReference type="AlphaFoldDB" id="A0A1E8Q0Q1"/>
<dbReference type="EMBL" id="MCHX01000050">
    <property type="protein sequence ID" value="OFJ52006.1"/>
    <property type="molecule type" value="Genomic_DNA"/>
</dbReference>
<protein>
    <submittedName>
        <fullName evidence="2">Uncharacterized protein</fullName>
    </submittedName>
</protein>